<proteinExistence type="predicted"/>
<dbReference type="Proteomes" id="UP000230161">
    <property type="component" value="Unassembled WGS sequence"/>
</dbReference>
<dbReference type="AlphaFoldDB" id="A0A2M9BWT0"/>
<keyword evidence="1 2" id="KW-0238">DNA-binding</keyword>
<dbReference type="EMBL" id="PGFB01000003">
    <property type="protein sequence ID" value="PJJ62416.1"/>
    <property type="molecule type" value="Genomic_DNA"/>
</dbReference>
<dbReference type="PANTHER" id="PTHR43479">
    <property type="entry name" value="ACREF/ENVCD OPERON REPRESSOR-RELATED"/>
    <property type="match status" value="1"/>
</dbReference>
<dbReference type="PROSITE" id="PS50977">
    <property type="entry name" value="HTH_TETR_2"/>
    <property type="match status" value="1"/>
</dbReference>
<evidence type="ECO:0000259" key="3">
    <source>
        <dbReference type="PROSITE" id="PS50977"/>
    </source>
</evidence>
<protein>
    <submittedName>
        <fullName evidence="4">AcrR family transcriptional regulator</fullName>
    </submittedName>
</protein>
<keyword evidence="5" id="KW-1185">Reference proteome</keyword>
<sequence>MDARIEATRRRLHEAILRLTARKDVSTISVAELAREAGIDRSTFYAHAASPVDVLRSALSEDLDPLRVEADELVDGTPDAFADAGRMLNARLIDHLERYEAVYADRASGRPSSALHTVLSDHVRTSLELVLGHLADLGTGRAQTGTELDRSYLAAFIAHGIVGAISVWLNTPAPRDPRQLEAVLDLVYSSWLLPGAQSPR</sequence>
<dbReference type="Gene3D" id="1.10.357.10">
    <property type="entry name" value="Tetracycline Repressor, domain 2"/>
    <property type="match status" value="1"/>
</dbReference>
<dbReference type="SUPFAM" id="SSF46689">
    <property type="entry name" value="Homeodomain-like"/>
    <property type="match status" value="1"/>
</dbReference>
<dbReference type="InterPro" id="IPR050624">
    <property type="entry name" value="HTH-type_Tx_Regulator"/>
</dbReference>
<gene>
    <name evidence="4" type="ORF">CLV54_2219</name>
</gene>
<evidence type="ECO:0000313" key="4">
    <source>
        <dbReference type="EMBL" id="PJJ62416.1"/>
    </source>
</evidence>
<evidence type="ECO:0000256" key="1">
    <source>
        <dbReference type="ARBA" id="ARBA00023125"/>
    </source>
</evidence>
<reference evidence="4 5" key="1">
    <citation type="submission" date="2017-11" db="EMBL/GenBank/DDBJ databases">
        <title>Genomic Encyclopedia of Archaeal and Bacterial Type Strains, Phase II (KMG-II): From Individual Species to Whole Genera.</title>
        <authorList>
            <person name="Goeker M."/>
        </authorList>
    </citation>
    <scope>NUCLEOTIDE SEQUENCE [LARGE SCALE GENOMIC DNA]</scope>
    <source>
        <strain evidence="4 5">DSM 25625</strain>
    </source>
</reference>
<evidence type="ECO:0000313" key="5">
    <source>
        <dbReference type="Proteomes" id="UP000230161"/>
    </source>
</evidence>
<comment type="caution">
    <text evidence="4">The sequence shown here is derived from an EMBL/GenBank/DDBJ whole genome shotgun (WGS) entry which is preliminary data.</text>
</comment>
<feature type="domain" description="HTH tetR-type" evidence="3">
    <location>
        <begin position="6"/>
        <end position="66"/>
    </location>
</feature>
<dbReference type="InterPro" id="IPR009057">
    <property type="entry name" value="Homeodomain-like_sf"/>
</dbReference>
<accession>A0A2M9BWT0</accession>
<name>A0A2M9BWT0_9MICO</name>
<organism evidence="4 5">
    <name type="scientific">Compostimonas suwonensis</name>
    <dbReference type="NCBI Taxonomy" id="1048394"/>
    <lineage>
        <taxon>Bacteria</taxon>
        <taxon>Bacillati</taxon>
        <taxon>Actinomycetota</taxon>
        <taxon>Actinomycetes</taxon>
        <taxon>Micrococcales</taxon>
        <taxon>Microbacteriaceae</taxon>
        <taxon>Compostimonas</taxon>
    </lineage>
</organism>
<dbReference type="PANTHER" id="PTHR43479:SF11">
    <property type="entry name" value="ACREF_ENVCD OPERON REPRESSOR-RELATED"/>
    <property type="match status" value="1"/>
</dbReference>
<dbReference type="GO" id="GO:0003677">
    <property type="term" value="F:DNA binding"/>
    <property type="evidence" value="ECO:0007669"/>
    <property type="project" value="UniProtKB-UniRule"/>
</dbReference>
<evidence type="ECO:0000256" key="2">
    <source>
        <dbReference type="PROSITE-ProRule" id="PRU00335"/>
    </source>
</evidence>
<dbReference type="InterPro" id="IPR001647">
    <property type="entry name" value="HTH_TetR"/>
</dbReference>
<feature type="DNA-binding region" description="H-T-H motif" evidence="2">
    <location>
        <begin position="29"/>
        <end position="48"/>
    </location>
</feature>